<sequence>MKIISLPAVFQGLFTSHSYYTFPAALLLFLCSSCQESLEEAPKSLAVETFYNTASEVEAAVNAIYSPLRNNNCLGGLYPAQVESYTDYVYGNGSYAVLNDFQGLNSANITRVGQMWDLFYLSIRNANLVIQNAPLGSAISTTNRTRYVGEARFLRALTYFFLVRNWGGVPLRTEVNMKDRDLKRGSVDEVYSLILADLTEAETTLPDKPANIGRPTKWAAKTLLADVYLQLGKFAEARDKADEVIQSKQYALVPIASTDDLQKLFGPDVLSTSEEVFYLKYIRQTGQGYNWAMFVNDLGTKLHGAGGFTAHYSDVTMPFQLSWDGKDLRKGLWFSWNINRGSTSLMSKRLIDPLAISADGAGNDFTMYRYADVLLIYAEAASRAGNGPTATALEALNQVHRRAYGQNPTTPSAIDFKLTEYTAASFLDLIIKERGYEFQYEGKRWLELKRTGKAADIILAAKGKTIAEKHYLWPIPVSELNYNQALNPARDQNPGY</sequence>
<evidence type="ECO:0000256" key="4">
    <source>
        <dbReference type="ARBA" id="ARBA00023136"/>
    </source>
</evidence>
<proteinExistence type="inferred from homology"/>
<evidence type="ECO:0000259" key="6">
    <source>
        <dbReference type="Pfam" id="PF07980"/>
    </source>
</evidence>
<dbReference type="InterPro" id="IPR033985">
    <property type="entry name" value="SusD-like_N"/>
</dbReference>
<reference evidence="8 9" key="1">
    <citation type="submission" date="2019-11" db="EMBL/GenBank/DDBJ databases">
        <title>Spirosoma endbachense sp. nov., isolated from a natural salt meadow.</title>
        <authorList>
            <person name="Rojas J."/>
            <person name="Ambika Manirajan B."/>
            <person name="Ratering S."/>
            <person name="Suarez C."/>
            <person name="Geissler-Plaum R."/>
            <person name="Schnell S."/>
        </authorList>
    </citation>
    <scope>NUCLEOTIDE SEQUENCE [LARGE SCALE GENOMIC DNA]</scope>
    <source>
        <strain evidence="8 9">I-24</strain>
    </source>
</reference>
<dbReference type="Pfam" id="PF07980">
    <property type="entry name" value="SusD_RagB"/>
    <property type="match status" value="1"/>
</dbReference>
<evidence type="ECO:0000256" key="1">
    <source>
        <dbReference type="ARBA" id="ARBA00004442"/>
    </source>
</evidence>
<dbReference type="Gene3D" id="1.25.40.390">
    <property type="match status" value="1"/>
</dbReference>
<evidence type="ECO:0000313" key="9">
    <source>
        <dbReference type="Proteomes" id="UP000464577"/>
    </source>
</evidence>
<name>A0A6P1VS53_9BACT</name>
<keyword evidence="3" id="KW-0732">Signal</keyword>
<dbReference type="CDD" id="cd08977">
    <property type="entry name" value="SusD"/>
    <property type="match status" value="1"/>
</dbReference>
<keyword evidence="9" id="KW-1185">Reference proteome</keyword>
<dbReference type="Proteomes" id="UP000464577">
    <property type="component" value="Chromosome"/>
</dbReference>
<dbReference type="EMBL" id="CP045997">
    <property type="protein sequence ID" value="QHV94557.1"/>
    <property type="molecule type" value="Genomic_DNA"/>
</dbReference>
<evidence type="ECO:0000256" key="3">
    <source>
        <dbReference type="ARBA" id="ARBA00022729"/>
    </source>
</evidence>
<evidence type="ECO:0000259" key="7">
    <source>
        <dbReference type="Pfam" id="PF14322"/>
    </source>
</evidence>
<protein>
    <submittedName>
        <fullName evidence="8">RagB/SusD family nutrient uptake outer membrane protein</fullName>
    </submittedName>
</protein>
<accession>A0A6P1VS53</accession>
<feature type="domain" description="RagB/SusD" evidence="6">
    <location>
        <begin position="342"/>
        <end position="496"/>
    </location>
</feature>
<keyword evidence="4" id="KW-0472">Membrane</keyword>
<evidence type="ECO:0000313" key="8">
    <source>
        <dbReference type="EMBL" id="QHV94557.1"/>
    </source>
</evidence>
<dbReference type="KEGG" id="senf:GJR95_05795"/>
<dbReference type="RefSeq" id="WP_162384976.1">
    <property type="nucleotide sequence ID" value="NZ_CP045997.1"/>
</dbReference>
<dbReference type="InterPro" id="IPR012944">
    <property type="entry name" value="SusD_RagB_dom"/>
</dbReference>
<dbReference type="GO" id="GO:0009279">
    <property type="term" value="C:cell outer membrane"/>
    <property type="evidence" value="ECO:0007669"/>
    <property type="project" value="UniProtKB-SubCell"/>
</dbReference>
<comment type="similarity">
    <text evidence="2">Belongs to the SusD family.</text>
</comment>
<dbReference type="SUPFAM" id="SSF48452">
    <property type="entry name" value="TPR-like"/>
    <property type="match status" value="1"/>
</dbReference>
<organism evidence="8 9">
    <name type="scientific">Spirosoma endbachense</name>
    <dbReference type="NCBI Taxonomy" id="2666025"/>
    <lineage>
        <taxon>Bacteria</taxon>
        <taxon>Pseudomonadati</taxon>
        <taxon>Bacteroidota</taxon>
        <taxon>Cytophagia</taxon>
        <taxon>Cytophagales</taxon>
        <taxon>Cytophagaceae</taxon>
        <taxon>Spirosoma</taxon>
    </lineage>
</organism>
<evidence type="ECO:0000256" key="2">
    <source>
        <dbReference type="ARBA" id="ARBA00006275"/>
    </source>
</evidence>
<dbReference type="Pfam" id="PF14322">
    <property type="entry name" value="SusD-like_3"/>
    <property type="match status" value="1"/>
</dbReference>
<keyword evidence="5" id="KW-0998">Cell outer membrane</keyword>
<dbReference type="AlphaFoldDB" id="A0A6P1VS53"/>
<evidence type="ECO:0000256" key="5">
    <source>
        <dbReference type="ARBA" id="ARBA00023237"/>
    </source>
</evidence>
<dbReference type="InterPro" id="IPR011990">
    <property type="entry name" value="TPR-like_helical_dom_sf"/>
</dbReference>
<feature type="domain" description="SusD-like N-terminal" evidence="7">
    <location>
        <begin position="84"/>
        <end position="229"/>
    </location>
</feature>
<comment type="subcellular location">
    <subcellularLocation>
        <location evidence="1">Cell outer membrane</location>
    </subcellularLocation>
</comment>
<gene>
    <name evidence="8" type="ORF">GJR95_05795</name>
</gene>